<evidence type="ECO:0000256" key="1">
    <source>
        <dbReference type="ARBA" id="ARBA00001954"/>
    </source>
</evidence>
<dbReference type="PANTHER" id="PTHR20883:SF48">
    <property type="entry name" value="ECTOINE DIOXYGENASE"/>
    <property type="match status" value="1"/>
</dbReference>
<keyword evidence="2" id="KW-0223">Dioxygenase</keyword>
<dbReference type="Pfam" id="PF05721">
    <property type="entry name" value="PhyH"/>
    <property type="match status" value="1"/>
</dbReference>
<name>A0A1I2I0Z2_9BACT</name>
<protein>
    <submittedName>
        <fullName evidence="2">Ectoine hydroxylase-related dioxygenase, phytanoyl-CoA dioxygenase (PhyH) family</fullName>
    </submittedName>
</protein>
<proteinExistence type="predicted"/>
<dbReference type="EMBL" id="FOMX01000053">
    <property type="protein sequence ID" value="SFF36075.1"/>
    <property type="molecule type" value="Genomic_DNA"/>
</dbReference>
<sequence>MTALAPPPDTHARPDAHAQVRAAYERDGFAVLRGVVDPDTIAEASAHLEWLTARYPELSPEHLHHPLMRDDAFWTSLVTDPRLVDIAEGFLGPDIACFTAHYICKPARTGMAVLWHQDGAYWQLDPMEALTVWLAIDETTAENGCLRMLPGSHRTPLQPIELRSDVPNMLCSSLDARGIDPARAVDITLRPGDVSIHHPQLIHGSEPNRSPTRRCGLDIGYIRTSTRVSNRELYLNPVLVRGRPVPGVNRYRSWPEYVEGSTIPFRAREAWNARARSMNESQQFSGETAEDVLVQTRRMIERLREGTVRT</sequence>
<reference evidence="3" key="1">
    <citation type="submission" date="2016-10" db="EMBL/GenBank/DDBJ databases">
        <authorList>
            <person name="Varghese N."/>
            <person name="Submissions S."/>
        </authorList>
    </citation>
    <scope>NUCLEOTIDE SEQUENCE [LARGE SCALE GENOMIC DNA]</scope>
    <source>
        <strain evidence="3">ATCC 25963</strain>
    </source>
</reference>
<dbReference type="STRING" id="54.SAMN02745121_08375"/>
<evidence type="ECO:0000313" key="2">
    <source>
        <dbReference type="EMBL" id="SFF36075.1"/>
    </source>
</evidence>
<dbReference type="Gene3D" id="2.60.120.620">
    <property type="entry name" value="q2cbj1_9rhob like domain"/>
    <property type="match status" value="1"/>
</dbReference>
<accession>A0A1I2I0Z2</accession>
<gene>
    <name evidence="2" type="ORF">SAMN02745121_08375</name>
</gene>
<dbReference type="GO" id="GO:0005506">
    <property type="term" value="F:iron ion binding"/>
    <property type="evidence" value="ECO:0007669"/>
    <property type="project" value="UniProtKB-ARBA"/>
</dbReference>
<dbReference type="AlphaFoldDB" id="A0A1I2I0Z2"/>
<dbReference type="RefSeq" id="WP_096326807.1">
    <property type="nucleotide sequence ID" value="NZ_FOMX01000053.1"/>
</dbReference>
<dbReference type="OrthoDB" id="9791262at2"/>
<comment type="cofactor">
    <cofactor evidence="1">
        <name>Fe(2+)</name>
        <dbReference type="ChEBI" id="CHEBI:29033"/>
    </cofactor>
</comment>
<dbReference type="GO" id="GO:0016706">
    <property type="term" value="F:2-oxoglutarate-dependent dioxygenase activity"/>
    <property type="evidence" value="ECO:0007669"/>
    <property type="project" value="UniProtKB-ARBA"/>
</dbReference>
<dbReference type="InterPro" id="IPR008775">
    <property type="entry name" value="Phytyl_CoA_dOase-like"/>
</dbReference>
<keyword evidence="2" id="KW-0560">Oxidoreductase</keyword>
<dbReference type="Proteomes" id="UP000199400">
    <property type="component" value="Unassembled WGS sequence"/>
</dbReference>
<dbReference type="PANTHER" id="PTHR20883">
    <property type="entry name" value="PHYTANOYL-COA DIOXYGENASE DOMAIN CONTAINING 1"/>
    <property type="match status" value="1"/>
</dbReference>
<dbReference type="SUPFAM" id="SSF51197">
    <property type="entry name" value="Clavaminate synthase-like"/>
    <property type="match status" value="1"/>
</dbReference>
<organism evidence="2 3">
    <name type="scientific">Nannocystis exedens</name>
    <dbReference type="NCBI Taxonomy" id="54"/>
    <lineage>
        <taxon>Bacteria</taxon>
        <taxon>Pseudomonadati</taxon>
        <taxon>Myxococcota</taxon>
        <taxon>Polyangia</taxon>
        <taxon>Nannocystales</taxon>
        <taxon>Nannocystaceae</taxon>
        <taxon>Nannocystis</taxon>
    </lineage>
</organism>
<keyword evidence="3" id="KW-1185">Reference proteome</keyword>
<evidence type="ECO:0000313" key="3">
    <source>
        <dbReference type="Proteomes" id="UP000199400"/>
    </source>
</evidence>